<comment type="caution">
    <text evidence="5">The sequence shown here is derived from an EMBL/GenBank/DDBJ whole genome shotgun (WGS) entry which is preliminary data.</text>
</comment>
<dbReference type="RefSeq" id="WP_312872907.1">
    <property type="nucleotide sequence ID" value="NZ_CP192034.1"/>
</dbReference>
<dbReference type="CDD" id="cd02440">
    <property type="entry name" value="AdoMet_MTases"/>
    <property type="match status" value="1"/>
</dbReference>
<dbReference type="Gene3D" id="3.40.50.150">
    <property type="entry name" value="Vaccinia Virus protein VP39"/>
    <property type="match status" value="1"/>
</dbReference>
<dbReference type="InterPro" id="IPR041698">
    <property type="entry name" value="Methyltransf_25"/>
</dbReference>
<evidence type="ECO:0000313" key="6">
    <source>
        <dbReference type="Proteomes" id="UP000576393"/>
    </source>
</evidence>
<proteinExistence type="predicted"/>
<reference evidence="5 6" key="1">
    <citation type="submission" date="2020-07" db="EMBL/GenBank/DDBJ databases">
        <title>Sequencing the genomes of 1000 actinobacteria strains.</title>
        <authorList>
            <person name="Klenk H.-P."/>
        </authorList>
    </citation>
    <scope>NUCLEOTIDE SEQUENCE [LARGE SCALE GENOMIC DNA]</scope>
    <source>
        <strain evidence="5 6">DSM 45763</strain>
    </source>
</reference>
<dbReference type="GO" id="GO:0008168">
    <property type="term" value="F:methyltransferase activity"/>
    <property type="evidence" value="ECO:0007669"/>
    <property type="project" value="UniProtKB-KW"/>
</dbReference>
<evidence type="ECO:0000256" key="3">
    <source>
        <dbReference type="SAM" id="MobiDB-lite"/>
    </source>
</evidence>
<keyword evidence="6" id="KW-1185">Reference proteome</keyword>
<organism evidence="5 6">
    <name type="scientific">Streptosporangium sandarakinum</name>
    <dbReference type="NCBI Taxonomy" id="1260955"/>
    <lineage>
        <taxon>Bacteria</taxon>
        <taxon>Bacillati</taxon>
        <taxon>Actinomycetota</taxon>
        <taxon>Actinomycetes</taxon>
        <taxon>Streptosporangiales</taxon>
        <taxon>Streptosporangiaceae</taxon>
        <taxon>Streptosporangium</taxon>
    </lineage>
</organism>
<dbReference type="Pfam" id="PF13649">
    <property type="entry name" value="Methyltransf_25"/>
    <property type="match status" value="1"/>
</dbReference>
<evidence type="ECO:0000313" key="5">
    <source>
        <dbReference type="EMBL" id="NYF38265.1"/>
    </source>
</evidence>
<evidence type="ECO:0000256" key="2">
    <source>
        <dbReference type="ARBA" id="ARBA00022679"/>
    </source>
</evidence>
<evidence type="ECO:0000259" key="4">
    <source>
        <dbReference type="Pfam" id="PF13649"/>
    </source>
</evidence>
<dbReference type="Gene3D" id="2.20.130.10">
    <property type="entry name" value="CAC2371-like domains"/>
    <property type="match status" value="1"/>
</dbReference>
<name>A0A852UXC6_9ACTN</name>
<dbReference type="Proteomes" id="UP000576393">
    <property type="component" value="Unassembled WGS sequence"/>
</dbReference>
<dbReference type="PANTHER" id="PTHR43861:SF1">
    <property type="entry name" value="TRANS-ACONITATE 2-METHYLTRANSFERASE"/>
    <property type="match status" value="1"/>
</dbReference>
<dbReference type="GO" id="GO:0032259">
    <property type="term" value="P:methylation"/>
    <property type="evidence" value="ECO:0007669"/>
    <property type="project" value="UniProtKB-KW"/>
</dbReference>
<keyword evidence="1 5" id="KW-0489">Methyltransferase</keyword>
<dbReference type="EMBL" id="JACCCO010000001">
    <property type="protein sequence ID" value="NYF38265.1"/>
    <property type="molecule type" value="Genomic_DNA"/>
</dbReference>
<gene>
    <name evidence="5" type="ORF">HDA43_000424</name>
</gene>
<feature type="compositionally biased region" description="Polar residues" evidence="3">
    <location>
        <begin position="1"/>
        <end position="13"/>
    </location>
</feature>
<feature type="domain" description="Methyltransferase" evidence="4">
    <location>
        <begin position="65"/>
        <end position="155"/>
    </location>
</feature>
<keyword evidence="2 5" id="KW-0808">Transferase</keyword>
<dbReference type="PANTHER" id="PTHR43861">
    <property type="entry name" value="TRANS-ACONITATE 2-METHYLTRANSFERASE-RELATED"/>
    <property type="match status" value="1"/>
</dbReference>
<accession>A0A852UXC6</accession>
<dbReference type="AlphaFoldDB" id="A0A852UXC6"/>
<feature type="region of interest" description="Disordered" evidence="3">
    <location>
        <begin position="1"/>
        <end position="21"/>
    </location>
</feature>
<sequence>MTTDTIARNTSGDSAPGHRGANVYGEEVSEIYDLLYKRRGKDYAAEAAVIAGLIRERAPHAASLLDVACGTGEHLVTLRTMFDHVEGVELSDSMRERAQGKLPGVAVHSGDIRDFDLGRTFDAVCSLYGTIGYMSSQAELDAAIAAMGRHVAPGGVLIAEPWYFREGFADGHIGDDIVREPGRTVTRLATSVRTGNVVRVEAHYLVADAAGVRHFEHAQVMNLFGRDEYAAAFVHAGFEPVRVEPGDLLAGRSLFVGVRR</sequence>
<protein>
    <submittedName>
        <fullName evidence="5">SAM-dependent methyltransferase</fullName>
    </submittedName>
</protein>
<evidence type="ECO:0000256" key="1">
    <source>
        <dbReference type="ARBA" id="ARBA00022603"/>
    </source>
</evidence>
<dbReference type="SUPFAM" id="SSF53335">
    <property type="entry name" value="S-adenosyl-L-methionine-dependent methyltransferases"/>
    <property type="match status" value="1"/>
</dbReference>
<dbReference type="InterPro" id="IPR029063">
    <property type="entry name" value="SAM-dependent_MTases_sf"/>
</dbReference>